<proteinExistence type="predicted"/>
<dbReference type="GO" id="GO:0046873">
    <property type="term" value="F:metal ion transmembrane transporter activity"/>
    <property type="evidence" value="ECO:0007669"/>
    <property type="project" value="InterPro"/>
</dbReference>
<dbReference type="Pfam" id="PF02535">
    <property type="entry name" value="Zip"/>
    <property type="match status" value="1"/>
</dbReference>
<evidence type="ECO:0000256" key="2">
    <source>
        <dbReference type="ARBA" id="ARBA00022692"/>
    </source>
</evidence>
<evidence type="ECO:0000313" key="7">
    <source>
        <dbReference type="Proteomes" id="UP000018958"/>
    </source>
</evidence>
<reference evidence="6 7" key="1">
    <citation type="submission" date="2013-11" db="EMBL/GenBank/DDBJ databases">
        <title>The Genome Sequence of Phytophthora parasitica CJ01A1.</title>
        <authorList>
            <consortium name="The Broad Institute Genomics Platform"/>
            <person name="Russ C."/>
            <person name="Tyler B."/>
            <person name="Panabieres F."/>
            <person name="Shan W."/>
            <person name="Tripathy S."/>
            <person name="Grunwald N."/>
            <person name="Machado M."/>
            <person name="Johnson C.S."/>
            <person name="Walker B."/>
            <person name="Young S.K."/>
            <person name="Zeng Q."/>
            <person name="Gargeya S."/>
            <person name="Fitzgerald M."/>
            <person name="Haas B."/>
            <person name="Abouelleil A."/>
            <person name="Allen A.W."/>
            <person name="Alvarado L."/>
            <person name="Arachchi H.M."/>
            <person name="Berlin A.M."/>
            <person name="Chapman S.B."/>
            <person name="Gainer-Dewar J."/>
            <person name="Goldberg J."/>
            <person name="Griggs A."/>
            <person name="Gujja S."/>
            <person name="Hansen M."/>
            <person name="Howarth C."/>
            <person name="Imamovic A."/>
            <person name="Ireland A."/>
            <person name="Larimer J."/>
            <person name="McCowan C."/>
            <person name="Murphy C."/>
            <person name="Pearson M."/>
            <person name="Poon T.W."/>
            <person name="Priest M."/>
            <person name="Roberts A."/>
            <person name="Saif S."/>
            <person name="Shea T."/>
            <person name="Sisk P."/>
            <person name="Sykes S."/>
            <person name="Wortman J."/>
            <person name="Nusbaum C."/>
            <person name="Birren B."/>
        </authorList>
    </citation>
    <scope>NUCLEOTIDE SEQUENCE [LARGE SCALE GENOMIC DNA]</scope>
    <source>
        <strain evidence="6 7">CJ01A1</strain>
    </source>
</reference>
<dbReference type="InterPro" id="IPR003689">
    <property type="entry name" value="ZIP"/>
</dbReference>
<keyword evidence="4 5" id="KW-0472">Membrane</keyword>
<comment type="subcellular location">
    <subcellularLocation>
        <location evidence="1">Membrane</location>
        <topology evidence="1">Multi-pass membrane protein</topology>
    </subcellularLocation>
</comment>
<keyword evidence="2 5" id="KW-0812">Transmembrane</keyword>
<feature type="transmembrane region" description="Helical" evidence="5">
    <location>
        <begin position="80"/>
        <end position="101"/>
    </location>
</feature>
<gene>
    <name evidence="6" type="ORF">F441_22144</name>
</gene>
<feature type="transmembrane region" description="Helical" evidence="5">
    <location>
        <begin position="54"/>
        <end position="74"/>
    </location>
</feature>
<protein>
    <recommendedName>
        <fullName evidence="8">Zinc/iron permease</fullName>
    </recommendedName>
</protein>
<dbReference type="GO" id="GO:0016020">
    <property type="term" value="C:membrane"/>
    <property type="evidence" value="ECO:0007669"/>
    <property type="project" value="UniProtKB-SubCell"/>
</dbReference>
<evidence type="ECO:0008006" key="8">
    <source>
        <dbReference type="Google" id="ProtNLM"/>
    </source>
</evidence>
<dbReference type="Proteomes" id="UP000018958">
    <property type="component" value="Unassembled WGS sequence"/>
</dbReference>
<name>W2VSV0_PHYNI</name>
<evidence type="ECO:0000256" key="1">
    <source>
        <dbReference type="ARBA" id="ARBA00004141"/>
    </source>
</evidence>
<keyword evidence="3 5" id="KW-1133">Transmembrane helix</keyword>
<organism evidence="6 7">
    <name type="scientific">Phytophthora nicotianae CJ01A1</name>
    <dbReference type="NCBI Taxonomy" id="1317063"/>
    <lineage>
        <taxon>Eukaryota</taxon>
        <taxon>Sar</taxon>
        <taxon>Stramenopiles</taxon>
        <taxon>Oomycota</taxon>
        <taxon>Peronosporomycetes</taxon>
        <taxon>Peronosporales</taxon>
        <taxon>Peronosporaceae</taxon>
        <taxon>Phytophthora</taxon>
    </lineage>
</organism>
<sequence length="138" mass="14965">MKRRSLQLPERNATPQNQVISFPQCPGQCQNLTYALHEVLRQLAKSSIAHQRSIAVLTLYSCMTPLGIFLGMVLSDSLRGSSALTMEAVALSIASGSFIYLAFHELSEENASQETNSAEKLALFSMGISSMAVLAAWA</sequence>
<evidence type="ECO:0000256" key="4">
    <source>
        <dbReference type="ARBA" id="ARBA00023136"/>
    </source>
</evidence>
<dbReference type="OrthoDB" id="448280at2759"/>
<dbReference type="EMBL" id="ANIX01004404">
    <property type="protein sequence ID" value="ETP00449.1"/>
    <property type="molecule type" value="Genomic_DNA"/>
</dbReference>
<evidence type="ECO:0000256" key="3">
    <source>
        <dbReference type="ARBA" id="ARBA00022989"/>
    </source>
</evidence>
<dbReference type="AlphaFoldDB" id="W2VSV0"/>
<evidence type="ECO:0000256" key="5">
    <source>
        <dbReference type="SAM" id="Phobius"/>
    </source>
</evidence>
<accession>W2VSV0</accession>
<evidence type="ECO:0000313" key="6">
    <source>
        <dbReference type="EMBL" id="ETP00449.1"/>
    </source>
</evidence>
<comment type="caution">
    <text evidence="6">The sequence shown here is derived from an EMBL/GenBank/DDBJ whole genome shotgun (WGS) entry which is preliminary data.</text>
</comment>